<dbReference type="EMBL" id="BBJS01000002">
    <property type="protein sequence ID" value="GAN12059.1"/>
    <property type="molecule type" value="Genomic_DNA"/>
</dbReference>
<dbReference type="InterPro" id="IPR011765">
    <property type="entry name" value="Pept_M16_N"/>
</dbReference>
<feature type="domain" description="Peptidase M16 N-terminal" evidence="4">
    <location>
        <begin position="520"/>
        <end position="665"/>
    </location>
</feature>
<dbReference type="SUPFAM" id="SSF63411">
    <property type="entry name" value="LuxS/MPP-like metallohydrolase"/>
    <property type="match status" value="4"/>
</dbReference>
<dbReference type="PANTHER" id="PTHR11851:SF49">
    <property type="entry name" value="MITOCHONDRIAL-PROCESSING PEPTIDASE SUBUNIT ALPHA"/>
    <property type="match status" value="1"/>
</dbReference>
<dbReference type="GO" id="GO:0046872">
    <property type="term" value="F:metal ion binding"/>
    <property type="evidence" value="ECO:0007669"/>
    <property type="project" value="InterPro"/>
</dbReference>
<feature type="chain" id="PRO_5002200082" evidence="3">
    <location>
        <begin position="22"/>
        <end position="949"/>
    </location>
</feature>
<feature type="domain" description="Peptidase M16 N-terminal" evidence="4">
    <location>
        <begin position="52"/>
        <end position="168"/>
    </location>
</feature>
<evidence type="ECO:0000259" key="5">
    <source>
        <dbReference type="Pfam" id="PF05193"/>
    </source>
</evidence>
<dbReference type="Pfam" id="PF00675">
    <property type="entry name" value="Peptidase_M16"/>
    <property type="match status" value="2"/>
</dbReference>
<dbReference type="InterPro" id="IPR011249">
    <property type="entry name" value="Metalloenz_LuxS/M16"/>
</dbReference>
<dbReference type="InterPro" id="IPR050361">
    <property type="entry name" value="MPP/UQCRC_Complex"/>
</dbReference>
<evidence type="ECO:0000313" key="6">
    <source>
        <dbReference type="EMBL" id="GAN12059.1"/>
    </source>
</evidence>
<proteinExistence type="inferred from homology"/>
<reference evidence="6 7" key="1">
    <citation type="submission" date="2014-08" db="EMBL/GenBank/DDBJ databases">
        <title>Whole genome shotgun sequence of Sphingomonas paucimobilis NBRC 13935.</title>
        <authorList>
            <person name="Hosoyama A."/>
            <person name="Hashimoto M."/>
            <person name="Hosoyama Y."/>
            <person name="Noguchi M."/>
            <person name="Uohara A."/>
            <person name="Ohji S."/>
            <person name="Katano-Makiyama Y."/>
            <person name="Ichikawa N."/>
            <person name="Kimura A."/>
            <person name="Yamazoe A."/>
            <person name="Fujita N."/>
        </authorList>
    </citation>
    <scope>NUCLEOTIDE SEQUENCE [LARGE SCALE GENOMIC DNA]</scope>
    <source>
        <strain evidence="6 7">NBRC 13935</strain>
    </source>
</reference>
<protein>
    <submittedName>
        <fullName evidence="6">DNA, contig: SP602</fullName>
    </submittedName>
</protein>
<keyword evidence="3" id="KW-0732">Signal</keyword>
<sequence>MRLFRAALLLGVAALPTLAGAQGSPPPASGARTESVKPIDFTTRTLPNGLRVYAIRDTSTPNVSVQVWYDVGSKDDPKGRSGFAHMFEHLMFKATRNLVPEQMDRLTEDVGGYNNASTADDYTNYFEVVPANHLQRLLFAEADRMAALVVEPKSFASERDVVKEELRQRTLAQPYGKLFSIYYPKLAYSVHPYARPGIGSLEELESAGIDDVRAFHATYYRPDNAVLVVSGNFDPAQLNRWVDEYFGNIKRPTTAIPRVTVQEPERTQAVSRTVYEPNTPLPAVLISYHIPPERSADTPAIMVLNAILSAGESSRLYEDLVYRDQLAQSASTFLDTKQSTGNLVLYAMMASGKPVAEGEAALKKEVARLRDAPVSATELAEAKNELLTSALKQRETAEGKASLIANSVIVDGDPTAADRQIAAVQKVTAADIQRVAREYLNDRQSATIRYLPDSDRPANVREMPIEIAPTVQTAALTPPANIEVVTPAPEGQRILPPAPGAPIAPTLPQPVVTTLSNGVRVVTVERHDLPLVTASLVALGGAATDPQGQAGASSLAADLMTKGTTTRSATEIARAVESLGGSIESSASDDGASIDLTVPSAQMDTAMTILADVATHPTFAPAEIERARSQTIDGLNVAMKNPAQLSGMVADRIVYGTRAYGQPLTGTPDSLKKLTRADLTAAYARSWKPGQATLLLVGDVTPAQAWQIAEKHLGNWRVADAASTAAKAPEPAFPAPRVIVVDMPDAGQAGVVVARPGIRRADERYYPLAVANTVLGGGFSSRLNQEIRIKRGLAYGAGSSVLAGRDIGLISARTQTKNPSAAEVVGLIDAEMRRLGAAPVPQAELETRQAVLIGNFGRTIETTDGVASILAGYTLQGVPLDELSRYIPRVQAVDPAAVQSTSAALLDPKAASIVVVGDAKQFLPALRQAHPEAEVIPAAQVNLDTPKLR</sequence>
<dbReference type="PANTHER" id="PTHR11851">
    <property type="entry name" value="METALLOPROTEASE"/>
    <property type="match status" value="1"/>
</dbReference>
<dbReference type="GeneID" id="78526766"/>
<evidence type="ECO:0000259" key="4">
    <source>
        <dbReference type="Pfam" id="PF00675"/>
    </source>
</evidence>
<feature type="signal peptide" evidence="3">
    <location>
        <begin position="1"/>
        <end position="21"/>
    </location>
</feature>
<comment type="caution">
    <text evidence="6">The sequence shown here is derived from an EMBL/GenBank/DDBJ whole genome shotgun (WGS) entry which is preliminary data.</text>
</comment>
<dbReference type="Pfam" id="PF05193">
    <property type="entry name" value="Peptidase_M16_C"/>
    <property type="match status" value="2"/>
</dbReference>
<evidence type="ECO:0000313" key="7">
    <source>
        <dbReference type="Proteomes" id="UP000032025"/>
    </source>
</evidence>
<feature type="domain" description="Peptidase M16 C-terminal" evidence="5">
    <location>
        <begin position="673"/>
        <end position="850"/>
    </location>
</feature>
<keyword evidence="2" id="KW-0482">Metalloprotease</keyword>
<dbReference type="RefSeq" id="WP_007406070.1">
    <property type="nucleotide sequence ID" value="NZ_BBJS01000002.1"/>
</dbReference>
<dbReference type="Proteomes" id="UP000032025">
    <property type="component" value="Unassembled WGS sequence"/>
</dbReference>
<organism evidence="6 7">
    <name type="scientific">Sphingomonas paucimobilis NBRC 13935</name>
    <dbReference type="NCBI Taxonomy" id="1219050"/>
    <lineage>
        <taxon>Bacteria</taxon>
        <taxon>Pseudomonadati</taxon>
        <taxon>Pseudomonadota</taxon>
        <taxon>Alphaproteobacteria</taxon>
        <taxon>Sphingomonadales</taxon>
        <taxon>Sphingomonadaceae</taxon>
        <taxon>Sphingomonas</taxon>
    </lineage>
</organism>
<comment type="similarity">
    <text evidence="1">Belongs to the peptidase M16 family.</text>
</comment>
<keyword evidence="2" id="KW-0645">Protease</keyword>
<name>A0A0C9MXE9_SPHPI</name>
<dbReference type="GO" id="GO:0008237">
    <property type="term" value="F:metallopeptidase activity"/>
    <property type="evidence" value="ECO:0007669"/>
    <property type="project" value="UniProtKB-KW"/>
</dbReference>
<dbReference type="AlphaFoldDB" id="A0A0C9MXE9"/>
<evidence type="ECO:0000256" key="3">
    <source>
        <dbReference type="SAM" id="SignalP"/>
    </source>
</evidence>
<keyword evidence="2" id="KW-0378">Hydrolase</keyword>
<evidence type="ECO:0000256" key="2">
    <source>
        <dbReference type="ARBA" id="ARBA00023049"/>
    </source>
</evidence>
<feature type="domain" description="Peptidase M16 C-terminal" evidence="5">
    <location>
        <begin position="209"/>
        <end position="386"/>
    </location>
</feature>
<keyword evidence="7" id="KW-1185">Reference proteome</keyword>
<evidence type="ECO:0000256" key="1">
    <source>
        <dbReference type="ARBA" id="ARBA00007261"/>
    </source>
</evidence>
<dbReference type="Gene3D" id="3.30.830.10">
    <property type="entry name" value="Metalloenzyme, LuxS/M16 peptidase-like"/>
    <property type="match status" value="4"/>
</dbReference>
<gene>
    <name evidence="6" type="ORF">SP6_02_00550</name>
</gene>
<dbReference type="InterPro" id="IPR007863">
    <property type="entry name" value="Peptidase_M16_C"/>
</dbReference>
<accession>A0A0C9MXE9</accession>